<dbReference type="Proteomes" id="UP000323653">
    <property type="component" value="Chromosome"/>
</dbReference>
<protein>
    <submittedName>
        <fullName evidence="2">Uncharacterized protein</fullName>
    </submittedName>
</protein>
<dbReference type="AlphaFoldDB" id="A0A5C0VIK1"/>
<evidence type="ECO:0000256" key="1">
    <source>
        <dbReference type="SAM" id="Phobius"/>
    </source>
</evidence>
<evidence type="ECO:0000313" key="2">
    <source>
        <dbReference type="EMBL" id="QEK52525.1"/>
    </source>
</evidence>
<name>A0A5C0VIK1_9SPHI</name>
<dbReference type="KEGG" id="pej:FYC62_13325"/>
<dbReference type="EMBL" id="CP043329">
    <property type="protein sequence ID" value="QEK52525.1"/>
    <property type="molecule type" value="Genomic_DNA"/>
</dbReference>
<feature type="transmembrane region" description="Helical" evidence="1">
    <location>
        <begin position="6"/>
        <end position="28"/>
    </location>
</feature>
<keyword evidence="1" id="KW-0472">Membrane</keyword>
<keyword evidence="1" id="KW-1133">Transmembrane helix</keyword>
<reference evidence="2 3" key="1">
    <citation type="submission" date="2019-08" db="EMBL/GenBank/DDBJ databases">
        <title>Pedobacter sp. nov., isolated from Han river, South Korea.</title>
        <authorList>
            <person name="Lee D.-H."/>
            <person name="Kim Y.-S."/>
            <person name="Hwang E.-M."/>
            <person name="Le Tran T.C."/>
            <person name="Cha C.-J."/>
        </authorList>
    </citation>
    <scope>NUCLEOTIDE SEQUENCE [LARGE SCALE GENOMIC DNA]</scope>
    <source>
        <strain evidence="2 3">CJ43</strain>
    </source>
</reference>
<evidence type="ECO:0000313" key="3">
    <source>
        <dbReference type="Proteomes" id="UP000323653"/>
    </source>
</evidence>
<proteinExistence type="predicted"/>
<keyword evidence="1" id="KW-0812">Transmembrane</keyword>
<gene>
    <name evidence="2" type="ORF">FYC62_13325</name>
</gene>
<keyword evidence="3" id="KW-1185">Reference proteome</keyword>
<accession>A0A5C0VIK1</accession>
<dbReference type="RefSeq" id="WP_149075288.1">
    <property type="nucleotide sequence ID" value="NZ_CP043329.1"/>
</dbReference>
<organism evidence="2 3">
    <name type="scientific">Pedobacter aquae</name>
    <dbReference type="NCBI Taxonomy" id="2605747"/>
    <lineage>
        <taxon>Bacteria</taxon>
        <taxon>Pseudomonadati</taxon>
        <taxon>Bacteroidota</taxon>
        <taxon>Sphingobacteriia</taxon>
        <taxon>Sphingobacteriales</taxon>
        <taxon>Sphingobacteriaceae</taxon>
        <taxon>Pedobacter</taxon>
    </lineage>
</organism>
<sequence length="63" mass="6741">MKNISTSVSPFIMLIVPVVLILGLSLGLKQQKTEEAFAADHKSKATLLVEASVSSLVSVMLKK</sequence>